<dbReference type="SUPFAM" id="SSF75098">
    <property type="entry name" value="Monomethylamine methyltransferase MtmB"/>
    <property type="match status" value="1"/>
</dbReference>
<reference evidence="10" key="2">
    <citation type="submission" date="2017-04" db="EMBL/GenBank/DDBJ databases">
        <authorList>
            <person name="Afonso C.L."/>
            <person name="Miller P.J."/>
            <person name="Scott M.A."/>
            <person name="Spackman E."/>
            <person name="Goraichik I."/>
            <person name="Dimitrov K.M."/>
            <person name="Suarez D.L."/>
            <person name="Swayne D.E."/>
        </authorList>
    </citation>
    <scope>NUCLEOTIDE SEQUENCE [LARGE SCALE GENOMIC DNA]</scope>
    <source>
        <strain evidence="10">FDF-1</strain>
    </source>
</reference>
<dbReference type="OrthoDB" id="31064at2157"/>
<reference evidence="9 13" key="4">
    <citation type="submission" date="2018-10" db="EMBL/GenBank/DDBJ databases">
        <title>Cultivation of a novel Methanohalophilus strain from Kebrit Deep of the Red Sea and a genomic comparison of members of the genus Methanohalophilus.</title>
        <authorList>
            <person name="Guan Y."/>
            <person name="Ngugi D.K."/>
            <person name="Stingl U."/>
        </authorList>
    </citation>
    <scope>NUCLEOTIDE SEQUENCE [LARGE SCALE GENOMIC DNA]</scope>
    <source>
        <strain evidence="9 13">DSM 7471</strain>
    </source>
</reference>
<reference evidence="8 11" key="1">
    <citation type="submission" date="2014-12" db="EMBL/GenBank/DDBJ databases">
        <title>The genome sequence of Methanohalophilus portucalensis strain FDF1.</title>
        <authorList>
            <person name="Lai M.-C."/>
            <person name="Lai S.-J."/>
        </authorList>
    </citation>
    <scope>NUCLEOTIDE SEQUENCE [LARGE SCALE GENOMIC DNA]</scope>
    <source>
        <strain evidence="8 11">FDF-1</strain>
    </source>
</reference>
<evidence type="ECO:0000256" key="3">
    <source>
        <dbReference type="ARBA" id="ARBA00012853"/>
    </source>
</evidence>
<dbReference type="Proteomes" id="UP000193969">
    <property type="component" value="Unassembled WGS sequence"/>
</dbReference>
<dbReference type="InterPro" id="IPR036655">
    <property type="entry name" value="MtmB_sf"/>
</dbReference>
<protein>
    <recommendedName>
        <fullName evidence="3">[methylamine--corrinoid protein] Co-methyltransferase</fullName>
        <ecNumber evidence="3">2.1.1.248</ecNumber>
    </recommendedName>
</protein>
<dbReference type="RefSeq" id="WP_072360064.1">
    <property type="nucleotide sequence ID" value="NZ_FXBN01000003.1"/>
</dbReference>
<keyword evidence="6" id="KW-0669">Pyrrolysine</keyword>
<dbReference type="InterPro" id="IPR008031">
    <property type="entry name" value="MtmB_MeTrfase"/>
</dbReference>
<keyword evidence="12" id="KW-1185">Reference proteome</keyword>
<evidence type="ECO:0000313" key="8">
    <source>
        <dbReference type="EMBL" id="OJH49357.1"/>
    </source>
</evidence>
<comment type="pathway">
    <text evidence="1">One-carbon metabolism; methanogenesis from methylamine.</text>
</comment>
<evidence type="ECO:0000256" key="7">
    <source>
        <dbReference type="ARBA" id="ARBA00047505"/>
    </source>
</evidence>
<proteinExistence type="inferred from homology"/>
<dbReference type="EMBL" id="JWTK01000003">
    <property type="protein sequence ID" value="OJH49357.1"/>
    <property type="molecule type" value="Genomic_DNA"/>
</dbReference>
<dbReference type="EC" id="2.1.1.248" evidence="3"/>
<dbReference type="STRING" id="523843.SAMN06264941_1645"/>
<dbReference type="Proteomes" id="UP000278252">
    <property type="component" value="Unassembled WGS sequence"/>
</dbReference>
<keyword evidence="4 8" id="KW-0489">Methyltransferase</keyword>
<dbReference type="AlphaFoldDB" id="A0A1L9C4D6"/>
<dbReference type="EMBL" id="FXBN01000003">
    <property type="protein sequence ID" value="SMH41549.1"/>
    <property type="molecule type" value="Genomic_DNA"/>
</dbReference>
<dbReference type="Gene3D" id="3.20.20.460">
    <property type="entry name" value="Monomethylamine methyltransferase MtmB"/>
    <property type="match status" value="1"/>
</dbReference>
<evidence type="ECO:0000313" key="9">
    <source>
        <dbReference type="EMBL" id="RNI11533.1"/>
    </source>
</evidence>
<dbReference type="Proteomes" id="UP000185713">
    <property type="component" value="Unassembled WGS sequence"/>
</dbReference>
<evidence type="ECO:0000313" key="10">
    <source>
        <dbReference type="EMBL" id="SMH41549.1"/>
    </source>
</evidence>
<reference evidence="12" key="3">
    <citation type="submission" date="2017-04" db="EMBL/GenBank/DDBJ databases">
        <authorList>
            <person name="Varghese N."/>
            <person name="Submissions S."/>
        </authorList>
    </citation>
    <scope>NUCLEOTIDE SEQUENCE [LARGE SCALE GENOMIC DNA]</scope>
    <source>
        <strain evidence="12">FDF-1</strain>
    </source>
</reference>
<name>A0A1L9C4D6_9EURY</name>
<evidence type="ECO:0000256" key="5">
    <source>
        <dbReference type="ARBA" id="ARBA00022679"/>
    </source>
</evidence>
<keyword evidence="5 8" id="KW-0808">Transferase</keyword>
<evidence type="ECO:0000313" key="11">
    <source>
        <dbReference type="Proteomes" id="UP000185713"/>
    </source>
</evidence>
<comment type="similarity">
    <text evidence="2">Belongs to the monomethylamine methyltransferase family.</text>
</comment>
<evidence type="ECO:0000256" key="6">
    <source>
        <dbReference type="ARBA" id="ARBA00022774"/>
    </source>
</evidence>
<accession>A0A1L9C4D6</accession>
<dbReference type="GO" id="GO:0043852">
    <property type="term" value="F:monomethylamine methyltransferase activity"/>
    <property type="evidence" value="ECO:0007669"/>
    <property type="project" value="UniProtKB-EC"/>
</dbReference>
<dbReference type="UniPathway" id="UPA00643"/>
<comment type="catalytic activity">
    <reaction evidence="7">
        <text>Co(I)-[methylamine-specific corrinoid protein] + methylamine + H(+) = methyl-Co(III)-[methylamine-specific corrinoid protein] + NH4(+)</text>
        <dbReference type="Rhea" id="RHEA:26059"/>
        <dbReference type="Rhea" id="RHEA-COMP:11120"/>
        <dbReference type="Rhea" id="RHEA-COMP:11121"/>
        <dbReference type="ChEBI" id="CHEBI:15378"/>
        <dbReference type="ChEBI" id="CHEBI:28938"/>
        <dbReference type="ChEBI" id="CHEBI:59338"/>
        <dbReference type="ChEBI" id="CHEBI:85033"/>
        <dbReference type="ChEBI" id="CHEBI:85035"/>
        <dbReference type="EC" id="2.1.1.248"/>
    </reaction>
</comment>
<dbReference type="EMBL" id="RJJH01000010">
    <property type="protein sequence ID" value="RNI11533.1"/>
    <property type="molecule type" value="Genomic_DNA"/>
</dbReference>
<evidence type="ECO:0000256" key="4">
    <source>
        <dbReference type="ARBA" id="ARBA00022603"/>
    </source>
</evidence>
<gene>
    <name evidence="9" type="ORF">EFE41_04765</name>
    <name evidence="8" type="ORF">MPF_1224</name>
    <name evidence="10" type="ORF">SAMN06264941_1645</name>
</gene>
<dbReference type="Pfam" id="PF05369">
    <property type="entry name" value="MtmB"/>
    <property type="match status" value="1"/>
</dbReference>
<organism evidence="8 11">
    <name type="scientific">Methanohalophilus portucalensis FDF-1</name>
    <dbReference type="NCBI Taxonomy" id="523843"/>
    <lineage>
        <taxon>Archaea</taxon>
        <taxon>Methanobacteriati</taxon>
        <taxon>Methanobacteriota</taxon>
        <taxon>Stenosarchaea group</taxon>
        <taxon>Methanomicrobia</taxon>
        <taxon>Methanosarcinales</taxon>
        <taxon>Methanosarcinaceae</taxon>
        <taxon>Methanohalophilus</taxon>
    </lineage>
</organism>
<sequence>MSDIYKYLRNSFSGEEKSEDTHNEDVLKLSNELAADYDIINDGEEFIPYELDMADAVFSAAIELLTNVGIYCTDTGRTIQVNNDEILKSLGTPNAVDIGRFKEKINVVSRTEMDCKPPVIIGGPMGGKVSEKNFLNIHISSAIEPIVQGIYPGCMQTINDGPIRTNTPEEMFVALEEARLERLATKIAGREGLTLVGPATPNTSQAHMVVSSNELYSKNDIHEVYQSDNLQTDFETFHKSIFHQEHGNNFISGQCPILGKDAIDSPEALAIIDVAETIQSRLVTSASIHACGAIDSATNSSSTKEILWASNISSLAVSRNMQHSTAKYFHNIAGCCTDMMFYETAAQAISDTVCGREMLIGPLGGKGEKVDHSTGLESRFMGEVSKMALNLDLAEANEIIEMLYSKYADRLSDAPEGKDFESCYDVNSKYEMKPTDEYMSMYSEIIGEIDEFYRGLF</sequence>
<evidence type="ECO:0000313" key="12">
    <source>
        <dbReference type="Proteomes" id="UP000193969"/>
    </source>
</evidence>
<dbReference type="GO" id="GO:0032259">
    <property type="term" value="P:methylation"/>
    <property type="evidence" value="ECO:0007669"/>
    <property type="project" value="UniProtKB-KW"/>
</dbReference>
<evidence type="ECO:0000256" key="2">
    <source>
        <dbReference type="ARBA" id="ARBA00009675"/>
    </source>
</evidence>
<evidence type="ECO:0000313" key="13">
    <source>
        <dbReference type="Proteomes" id="UP000278252"/>
    </source>
</evidence>
<evidence type="ECO:0000256" key="1">
    <source>
        <dbReference type="ARBA" id="ARBA00005111"/>
    </source>
</evidence>